<reference evidence="1 2" key="1">
    <citation type="submission" date="2023-01" db="EMBL/GenBank/DDBJ databases">
        <title>Genome-based reclassification of Anoxybacillus geothermalis as a later heterotypic synonym of Anoxybacillus rupiensis.</title>
        <authorList>
            <person name="Inan Bektas K."/>
            <person name="Canakci S."/>
            <person name="Belduz A.A."/>
            <person name="Guler H.H."/>
        </authorList>
    </citation>
    <scope>NUCLEOTIDE SEQUENCE [LARGE SCALE GENOMIC DNA]</scope>
    <source>
        <strain evidence="1 2">DSM 17127</strain>
    </source>
</reference>
<dbReference type="Proteomes" id="UP001213979">
    <property type="component" value="Unassembled WGS sequence"/>
</dbReference>
<sequence>MNKKNQEHSCMDNRNQEEFAFETGDFNAQQILALMAEMKKSKKKK</sequence>
<proteinExistence type="predicted"/>
<organism evidence="1 2">
    <name type="scientific">Anoxybacteroides rupiense</name>
    <dbReference type="NCBI Taxonomy" id="311460"/>
    <lineage>
        <taxon>Bacteria</taxon>
        <taxon>Bacillati</taxon>
        <taxon>Bacillota</taxon>
        <taxon>Bacilli</taxon>
        <taxon>Bacillales</taxon>
        <taxon>Anoxybacillaceae</taxon>
        <taxon>Anoxybacteroides</taxon>
    </lineage>
</organism>
<gene>
    <name evidence="1" type="ORF">PNH38_10565</name>
</gene>
<dbReference type="RefSeq" id="WP_201295980.1">
    <property type="nucleotide sequence ID" value="NZ_JAGUQN010000003.1"/>
</dbReference>
<evidence type="ECO:0000313" key="2">
    <source>
        <dbReference type="Proteomes" id="UP001213979"/>
    </source>
</evidence>
<keyword evidence="2" id="KW-1185">Reference proteome</keyword>
<evidence type="ECO:0000313" key="1">
    <source>
        <dbReference type="EMBL" id="MDE8564320.1"/>
    </source>
</evidence>
<protein>
    <submittedName>
        <fullName evidence="1">Uncharacterized protein</fullName>
    </submittedName>
</protein>
<comment type="caution">
    <text evidence="1">The sequence shown here is derived from an EMBL/GenBank/DDBJ whole genome shotgun (WGS) entry which is preliminary data.</text>
</comment>
<name>A0ABT5W4T7_9BACL</name>
<accession>A0ABT5W4T7</accession>
<dbReference type="EMBL" id="JAQOTG010000009">
    <property type="protein sequence ID" value="MDE8564320.1"/>
    <property type="molecule type" value="Genomic_DNA"/>
</dbReference>